<dbReference type="Proteomes" id="UP000030762">
    <property type="component" value="Unassembled WGS sequence"/>
</dbReference>
<dbReference type="VEuPathDB" id="FungiDB:SDRG_12553"/>
<dbReference type="GeneID" id="19953280"/>
<proteinExistence type="predicted"/>
<keyword evidence="2" id="KW-1185">Reference proteome</keyword>
<organism evidence="1 2">
    <name type="scientific">Saprolegnia diclina (strain VS20)</name>
    <dbReference type="NCBI Taxonomy" id="1156394"/>
    <lineage>
        <taxon>Eukaryota</taxon>
        <taxon>Sar</taxon>
        <taxon>Stramenopiles</taxon>
        <taxon>Oomycota</taxon>
        <taxon>Saprolegniomycetes</taxon>
        <taxon>Saprolegniales</taxon>
        <taxon>Saprolegniaceae</taxon>
        <taxon>Saprolegnia</taxon>
    </lineage>
</organism>
<dbReference type="RefSeq" id="XP_008616848.1">
    <property type="nucleotide sequence ID" value="XM_008618626.1"/>
</dbReference>
<evidence type="ECO:0000313" key="2">
    <source>
        <dbReference type="Proteomes" id="UP000030762"/>
    </source>
</evidence>
<protein>
    <submittedName>
        <fullName evidence="1">Uncharacterized protein</fullName>
    </submittedName>
</protein>
<evidence type="ECO:0000313" key="1">
    <source>
        <dbReference type="EMBL" id="EQC29782.1"/>
    </source>
</evidence>
<dbReference type="InParanoid" id="T0RIT0"/>
<dbReference type="EMBL" id="JH767181">
    <property type="protein sequence ID" value="EQC29782.1"/>
    <property type="molecule type" value="Genomic_DNA"/>
</dbReference>
<reference evidence="1 2" key="1">
    <citation type="submission" date="2012-04" db="EMBL/GenBank/DDBJ databases">
        <title>The Genome Sequence of Saprolegnia declina VS20.</title>
        <authorList>
            <consortium name="The Broad Institute Genome Sequencing Platform"/>
            <person name="Russ C."/>
            <person name="Nusbaum C."/>
            <person name="Tyler B."/>
            <person name="van West P."/>
            <person name="Dieguez-Uribeondo J."/>
            <person name="de Bruijn I."/>
            <person name="Tripathy S."/>
            <person name="Jiang R."/>
            <person name="Young S.K."/>
            <person name="Zeng Q."/>
            <person name="Gargeya S."/>
            <person name="Fitzgerald M."/>
            <person name="Haas B."/>
            <person name="Abouelleil A."/>
            <person name="Alvarado L."/>
            <person name="Arachchi H.M."/>
            <person name="Berlin A."/>
            <person name="Chapman S.B."/>
            <person name="Goldberg J."/>
            <person name="Griggs A."/>
            <person name="Gujja S."/>
            <person name="Hansen M."/>
            <person name="Howarth C."/>
            <person name="Imamovic A."/>
            <person name="Larimer J."/>
            <person name="McCowen C."/>
            <person name="Montmayeur A."/>
            <person name="Murphy C."/>
            <person name="Neiman D."/>
            <person name="Pearson M."/>
            <person name="Priest M."/>
            <person name="Roberts A."/>
            <person name="Saif S."/>
            <person name="Shea T."/>
            <person name="Sisk P."/>
            <person name="Sykes S."/>
            <person name="Wortman J."/>
            <person name="Nusbaum C."/>
            <person name="Birren B."/>
        </authorList>
    </citation>
    <scope>NUCLEOTIDE SEQUENCE [LARGE SCALE GENOMIC DNA]</scope>
    <source>
        <strain evidence="1 2">VS20</strain>
    </source>
</reference>
<sequence>MNEARSELPPLARSNSQTINVVDVRELAPPNASALHGLVIPKLAHLMRSGTTVNASCAGINAMPASTRQGKRACGASSQRPRKRWSLPKAAKNGAMLVPDVSSSTLSSRRSSVDIFAPGDEVSAVPLTRATLLRHNTATLGLTPLGPDHMQRRAKLVQKSTFELIAQASAVEF</sequence>
<dbReference type="AlphaFoldDB" id="T0RIT0"/>
<gene>
    <name evidence="1" type="ORF">SDRG_12553</name>
</gene>
<accession>T0RIT0</accession>
<name>T0RIT0_SAPDV</name>